<gene>
    <name evidence="1" type="ORF">DdX_04458</name>
</gene>
<organism evidence="1 2">
    <name type="scientific">Ditylenchus destructor</name>
    <dbReference type="NCBI Taxonomy" id="166010"/>
    <lineage>
        <taxon>Eukaryota</taxon>
        <taxon>Metazoa</taxon>
        <taxon>Ecdysozoa</taxon>
        <taxon>Nematoda</taxon>
        <taxon>Chromadorea</taxon>
        <taxon>Rhabditida</taxon>
        <taxon>Tylenchina</taxon>
        <taxon>Tylenchomorpha</taxon>
        <taxon>Sphaerularioidea</taxon>
        <taxon>Anguinidae</taxon>
        <taxon>Anguininae</taxon>
        <taxon>Ditylenchus</taxon>
    </lineage>
</organism>
<evidence type="ECO:0000313" key="2">
    <source>
        <dbReference type="Proteomes" id="UP001201812"/>
    </source>
</evidence>
<protein>
    <submittedName>
        <fullName evidence="1">Uncharacterized protein</fullName>
    </submittedName>
</protein>
<keyword evidence="2" id="KW-1185">Reference proteome</keyword>
<proteinExistence type="predicted"/>
<name>A0AAD4RB52_9BILA</name>
<accession>A0AAD4RB52</accession>
<dbReference type="AlphaFoldDB" id="A0AAD4RB52"/>
<dbReference type="Proteomes" id="UP001201812">
    <property type="component" value="Unassembled WGS sequence"/>
</dbReference>
<sequence length="186" mass="21662">MLTSRKRIQPKKIQQDPTEDEKRLLKRQGFVECYVRVLESFAIPHELLRGHSADANVKPVVLCCVCKKSINRESPNSLAANSKYCSKDCVQEQAKRFTSFLNKDDYVEVKDENGELLEEEERPIIEQLASFLIQHPNFMPVLEDERKKRVGKSAWDQHCLNANFQLLLQYLRAMKEKPGRYGFRSC</sequence>
<dbReference type="EMBL" id="JAKKPZ010000004">
    <property type="protein sequence ID" value="KAI1722152.1"/>
    <property type="molecule type" value="Genomic_DNA"/>
</dbReference>
<reference evidence="1" key="1">
    <citation type="submission" date="2022-01" db="EMBL/GenBank/DDBJ databases">
        <title>Genome Sequence Resource for Two Populations of Ditylenchus destructor, the Migratory Endoparasitic Phytonematode.</title>
        <authorList>
            <person name="Zhang H."/>
            <person name="Lin R."/>
            <person name="Xie B."/>
        </authorList>
    </citation>
    <scope>NUCLEOTIDE SEQUENCE</scope>
    <source>
        <strain evidence="1">BazhouSP</strain>
    </source>
</reference>
<evidence type="ECO:0000313" key="1">
    <source>
        <dbReference type="EMBL" id="KAI1722152.1"/>
    </source>
</evidence>
<comment type="caution">
    <text evidence="1">The sequence shown here is derived from an EMBL/GenBank/DDBJ whole genome shotgun (WGS) entry which is preliminary data.</text>
</comment>